<reference evidence="2 3" key="1">
    <citation type="submission" date="2023-03" db="EMBL/GenBank/DDBJ databases">
        <title>High-quality genome of Scylla paramamosain provides insights in environmental adaptation.</title>
        <authorList>
            <person name="Zhang L."/>
        </authorList>
    </citation>
    <scope>NUCLEOTIDE SEQUENCE [LARGE SCALE GENOMIC DNA]</scope>
    <source>
        <strain evidence="2">LZ_2023a</strain>
        <tissue evidence="2">Muscle</tissue>
    </source>
</reference>
<dbReference type="EMBL" id="JARAKH010000047">
    <property type="protein sequence ID" value="KAK8377562.1"/>
    <property type="molecule type" value="Genomic_DNA"/>
</dbReference>
<evidence type="ECO:0000313" key="3">
    <source>
        <dbReference type="Proteomes" id="UP001487740"/>
    </source>
</evidence>
<comment type="caution">
    <text evidence="2">The sequence shown here is derived from an EMBL/GenBank/DDBJ whole genome shotgun (WGS) entry which is preliminary data.</text>
</comment>
<evidence type="ECO:0008006" key="4">
    <source>
        <dbReference type="Google" id="ProtNLM"/>
    </source>
</evidence>
<feature type="compositionally biased region" description="Polar residues" evidence="1">
    <location>
        <begin position="117"/>
        <end position="126"/>
    </location>
</feature>
<feature type="compositionally biased region" description="Low complexity" evidence="1">
    <location>
        <begin position="166"/>
        <end position="177"/>
    </location>
</feature>
<dbReference type="Proteomes" id="UP001487740">
    <property type="component" value="Unassembled WGS sequence"/>
</dbReference>
<sequence length="277" mass="31515">MYMDDATMYMDILPLDINNPQKMEPSKLLPTEPNDPWLVSQTGISDIQFPTTNTTSNTSLFGRLSPGMEQLANSLLPSEMSLPQIDDTFDVDFALDSFSPENEGDLGAALESMQLESSNQYPQVTTQRRRSKRLASKSVCATSYPEPHASAVPHPYPEQDFSTVLDQSSAWSPASDADANDSDGSRVQRKRRPKVSYNTMTEEQKYNHIRSLNNEASRQYRERIRGQLTVLQEKEVEEMKKNRLLRTKAEGLEKLRDEIKTFTYCFFREHMGNTGPK</sequence>
<evidence type="ECO:0000313" key="2">
    <source>
        <dbReference type="EMBL" id="KAK8377562.1"/>
    </source>
</evidence>
<organism evidence="2 3">
    <name type="scientific">Scylla paramamosain</name>
    <name type="common">Mud crab</name>
    <dbReference type="NCBI Taxonomy" id="85552"/>
    <lineage>
        <taxon>Eukaryota</taxon>
        <taxon>Metazoa</taxon>
        <taxon>Ecdysozoa</taxon>
        <taxon>Arthropoda</taxon>
        <taxon>Crustacea</taxon>
        <taxon>Multicrustacea</taxon>
        <taxon>Malacostraca</taxon>
        <taxon>Eumalacostraca</taxon>
        <taxon>Eucarida</taxon>
        <taxon>Decapoda</taxon>
        <taxon>Pleocyemata</taxon>
        <taxon>Brachyura</taxon>
        <taxon>Eubrachyura</taxon>
        <taxon>Portunoidea</taxon>
        <taxon>Portunidae</taxon>
        <taxon>Portuninae</taxon>
        <taxon>Scylla</taxon>
    </lineage>
</organism>
<evidence type="ECO:0000256" key="1">
    <source>
        <dbReference type="SAM" id="MobiDB-lite"/>
    </source>
</evidence>
<keyword evidence="3" id="KW-1185">Reference proteome</keyword>
<dbReference type="AlphaFoldDB" id="A0AAW0SS17"/>
<protein>
    <recommendedName>
        <fullName evidence="4">BZIP domain-containing protein</fullName>
    </recommendedName>
</protein>
<feature type="region of interest" description="Disordered" evidence="1">
    <location>
        <begin position="117"/>
        <end position="193"/>
    </location>
</feature>
<name>A0AAW0SS17_SCYPA</name>
<accession>A0AAW0SS17</accession>
<proteinExistence type="predicted"/>
<gene>
    <name evidence="2" type="ORF">O3P69_013896</name>
</gene>